<gene>
    <name evidence="2" type="ORF">THAOC_04701</name>
</gene>
<proteinExistence type="predicted"/>
<accession>K0T7X2</accession>
<sequence length="256" mass="27850">MQSPLPLRSNPSSDFVRRRGEDGALGSSRYDSSSSGPPSDHRRDPGGHGGRHRGRGFQATNLVLPLVKVSFVVLLCGSSYLAGSLIGGNSLDILDSSHAPHGVGMLVNGGLDGAPSKEECQQAKRRWVDLQVTSEVERREKENLPPKDDGVSPGKRKREERRRFPKTTGNYASGMARVKKDDLNSFFDFGNPLDKGKGTGEEDAIIIYQNKKAFPSSESLSHSIEYEDGNGIPILDPETATENCDAMNVRELNLTV</sequence>
<feature type="region of interest" description="Disordered" evidence="1">
    <location>
        <begin position="135"/>
        <end position="170"/>
    </location>
</feature>
<feature type="compositionally biased region" description="Basic and acidic residues" evidence="1">
    <location>
        <begin position="135"/>
        <end position="150"/>
    </location>
</feature>
<dbReference type="Proteomes" id="UP000266841">
    <property type="component" value="Unassembled WGS sequence"/>
</dbReference>
<comment type="caution">
    <text evidence="2">The sequence shown here is derived from an EMBL/GenBank/DDBJ whole genome shotgun (WGS) entry which is preliminary data.</text>
</comment>
<keyword evidence="3" id="KW-1185">Reference proteome</keyword>
<organism evidence="2 3">
    <name type="scientific">Thalassiosira oceanica</name>
    <name type="common">Marine diatom</name>
    <dbReference type="NCBI Taxonomy" id="159749"/>
    <lineage>
        <taxon>Eukaryota</taxon>
        <taxon>Sar</taxon>
        <taxon>Stramenopiles</taxon>
        <taxon>Ochrophyta</taxon>
        <taxon>Bacillariophyta</taxon>
        <taxon>Coscinodiscophyceae</taxon>
        <taxon>Thalassiosirophycidae</taxon>
        <taxon>Thalassiosirales</taxon>
        <taxon>Thalassiosiraceae</taxon>
        <taxon>Thalassiosira</taxon>
    </lineage>
</organism>
<evidence type="ECO:0000313" key="2">
    <source>
        <dbReference type="EMBL" id="EJK73665.1"/>
    </source>
</evidence>
<reference evidence="2 3" key="1">
    <citation type="journal article" date="2012" name="Genome Biol.">
        <title>Genome and low-iron response of an oceanic diatom adapted to chronic iron limitation.</title>
        <authorList>
            <person name="Lommer M."/>
            <person name="Specht M."/>
            <person name="Roy A.S."/>
            <person name="Kraemer L."/>
            <person name="Andreson R."/>
            <person name="Gutowska M.A."/>
            <person name="Wolf J."/>
            <person name="Bergner S.V."/>
            <person name="Schilhabel M.B."/>
            <person name="Klostermeier U.C."/>
            <person name="Beiko R.G."/>
            <person name="Rosenstiel P."/>
            <person name="Hippler M."/>
            <person name="Laroche J."/>
        </authorList>
    </citation>
    <scope>NUCLEOTIDE SEQUENCE [LARGE SCALE GENOMIC DNA]</scope>
    <source>
        <strain evidence="2 3">CCMP1005</strain>
    </source>
</reference>
<feature type="region of interest" description="Disordered" evidence="1">
    <location>
        <begin position="1"/>
        <end position="54"/>
    </location>
</feature>
<name>K0T7X2_THAOC</name>
<feature type="compositionally biased region" description="Basic residues" evidence="1">
    <location>
        <begin position="154"/>
        <end position="165"/>
    </location>
</feature>
<evidence type="ECO:0000256" key="1">
    <source>
        <dbReference type="SAM" id="MobiDB-lite"/>
    </source>
</evidence>
<dbReference type="AlphaFoldDB" id="K0T7X2"/>
<feature type="compositionally biased region" description="Polar residues" evidence="1">
    <location>
        <begin position="1"/>
        <end position="13"/>
    </location>
</feature>
<feature type="compositionally biased region" description="Low complexity" evidence="1">
    <location>
        <begin position="27"/>
        <end position="38"/>
    </location>
</feature>
<evidence type="ECO:0000313" key="3">
    <source>
        <dbReference type="Proteomes" id="UP000266841"/>
    </source>
</evidence>
<dbReference type="EMBL" id="AGNL01004319">
    <property type="protein sequence ID" value="EJK73665.1"/>
    <property type="molecule type" value="Genomic_DNA"/>
</dbReference>
<protein>
    <submittedName>
        <fullName evidence="2">Uncharacterized protein</fullName>
    </submittedName>
</protein>